<feature type="domain" description="DUF3108" evidence="3">
    <location>
        <begin position="57"/>
        <end position="235"/>
    </location>
</feature>
<evidence type="ECO:0000256" key="2">
    <source>
        <dbReference type="SAM" id="SignalP"/>
    </source>
</evidence>
<proteinExistence type="predicted"/>
<feature type="chain" id="PRO_5038975874" description="DUF3108 domain-containing protein" evidence="2">
    <location>
        <begin position="31"/>
        <end position="256"/>
    </location>
</feature>
<dbReference type="EMBL" id="SISG01000001">
    <property type="protein sequence ID" value="TBN57863.1"/>
    <property type="molecule type" value="Genomic_DNA"/>
</dbReference>
<feature type="compositionally biased region" description="Low complexity" evidence="1">
    <location>
        <begin position="27"/>
        <end position="41"/>
    </location>
</feature>
<evidence type="ECO:0000313" key="5">
    <source>
        <dbReference type="Proteomes" id="UP000294194"/>
    </source>
</evidence>
<dbReference type="AlphaFoldDB" id="A0A4Q9GYK4"/>
<keyword evidence="5" id="KW-1185">Reference proteome</keyword>
<organism evidence="4 5">
    <name type="scientific">Glaciihabitans arcticus</name>
    <dbReference type="NCBI Taxonomy" id="2668039"/>
    <lineage>
        <taxon>Bacteria</taxon>
        <taxon>Bacillati</taxon>
        <taxon>Actinomycetota</taxon>
        <taxon>Actinomycetes</taxon>
        <taxon>Micrococcales</taxon>
        <taxon>Microbacteriaceae</taxon>
        <taxon>Glaciihabitans</taxon>
    </lineage>
</organism>
<protein>
    <recommendedName>
        <fullName evidence="3">DUF3108 domain-containing protein</fullName>
    </recommendedName>
</protein>
<sequence>MRPVIRTSVLSLTALLLAATVAACSSPAPVKDAPDAPDSSSTTGDLSDFSPYYPVAEGNAWEYTATYPDPVGIVTYTETMTKVEQDGDEVRATIARSFHYENGMNPDFEQDVEYVFHEDGSLTVPYQSLPDTSGAKVTVKSGELVWPSTKEFEAATPKTGTIELTSEAAGVSLDLSAAFTITGAGVESVTVKAGDFESRKLAQSIEISVPSLSEETFTVDTTTWLAEGTGMVRTEIPGLFGAGATTVELVKFTPAS</sequence>
<accession>A0A4Q9GYK4</accession>
<keyword evidence="2" id="KW-0732">Signal</keyword>
<dbReference type="InterPro" id="IPR049279">
    <property type="entry name" value="DUF3108-like"/>
</dbReference>
<evidence type="ECO:0000313" key="4">
    <source>
        <dbReference type="EMBL" id="TBN57863.1"/>
    </source>
</evidence>
<dbReference type="PROSITE" id="PS51257">
    <property type="entry name" value="PROKAR_LIPOPROTEIN"/>
    <property type="match status" value="1"/>
</dbReference>
<dbReference type="RefSeq" id="WP_130981972.1">
    <property type="nucleotide sequence ID" value="NZ_SISG01000001.1"/>
</dbReference>
<evidence type="ECO:0000259" key="3">
    <source>
        <dbReference type="Pfam" id="PF21347"/>
    </source>
</evidence>
<dbReference type="Gene3D" id="2.40.360.20">
    <property type="match status" value="1"/>
</dbReference>
<reference evidence="5" key="1">
    <citation type="submission" date="2019-02" db="EMBL/GenBank/DDBJ databases">
        <title>Glaciihabitans arcticus sp. nov., a psychrotolerant bacterium isolated from polar soil.</title>
        <authorList>
            <person name="Dahal R.H."/>
        </authorList>
    </citation>
    <scope>NUCLEOTIDE SEQUENCE [LARGE SCALE GENOMIC DNA]</scope>
    <source>
        <strain evidence="5">RP-3-7</strain>
    </source>
</reference>
<gene>
    <name evidence="4" type="ORF">EYE40_10930</name>
</gene>
<comment type="caution">
    <text evidence="4">The sequence shown here is derived from an EMBL/GenBank/DDBJ whole genome shotgun (WGS) entry which is preliminary data.</text>
</comment>
<name>A0A4Q9GYK4_9MICO</name>
<evidence type="ECO:0000256" key="1">
    <source>
        <dbReference type="SAM" id="MobiDB-lite"/>
    </source>
</evidence>
<feature type="signal peptide" evidence="2">
    <location>
        <begin position="1"/>
        <end position="30"/>
    </location>
</feature>
<dbReference type="Proteomes" id="UP000294194">
    <property type="component" value="Unassembled WGS sequence"/>
</dbReference>
<feature type="region of interest" description="Disordered" evidence="1">
    <location>
        <begin position="27"/>
        <end position="48"/>
    </location>
</feature>
<dbReference type="Pfam" id="PF21347">
    <property type="entry name" value="DUF3108_like"/>
    <property type="match status" value="1"/>
</dbReference>